<comment type="similarity">
    <text evidence="8">Belongs to the bacterial reverse transcriptase family.</text>
</comment>
<protein>
    <recommendedName>
        <fullName evidence="1">RNA-directed DNA polymerase</fullName>
        <ecNumber evidence="1">2.7.7.49</ecNumber>
    </recommendedName>
</protein>
<comment type="catalytic activity">
    <reaction evidence="9">
        <text>DNA(n) + a 2'-deoxyribonucleoside 5'-triphosphate = DNA(n+1) + diphosphate</text>
        <dbReference type="Rhea" id="RHEA:22508"/>
        <dbReference type="Rhea" id="RHEA-COMP:17339"/>
        <dbReference type="Rhea" id="RHEA-COMP:17340"/>
        <dbReference type="ChEBI" id="CHEBI:33019"/>
        <dbReference type="ChEBI" id="CHEBI:61560"/>
        <dbReference type="ChEBI" id="CHEBI:173112"/>
        <dbReference type="EC" id="2.7.7.49"/>
    </reaction>
</comment>
<dbReference type="Proteomes" id="UP000290253">
    <property type="component" value="Unassembled WGS sequence"/>
</dbReference>
<dbReference type="PROSITE" id="PS50878">
    <property type="entry name" value="RT_POL"/>
    <property type="match status" value="1"/>
</dbReference>
<accession>A0A4Q1SAH6</accession>
<evidence type="ECO:0000256" key="1">
    <source>
        <dbReference type="ARBA" id="ARBA00012493"/>
    </source>
</evidence>
<feature type="domain" description="Reverse transcriptase" evidence="10">
    <location>
        <begin position="137"/>
        <end position="378"/>
    </location>
</feature>
<evidence type="ECO:0000256" key="2">
    <source>
        <dbReference type="ARBA" id="ARBA00022679"/>
    </source>
</evidence>
<evidence type="ECO:0000256" key="9">
    <source>
        <dbReference type="ARBA" id="ARBA00048173"/>
    </source>
</evidence>
<dbReference type="InterPro" id="IPR051083">
    <property type="entry name" value="GrpII_Intron_Splice-Mob/Def"/>
</dbReference>
<dbReference type="RefSeq" id="WP_129209502.1">
    <property type="nucleotide sequence ID" value="NZ_BMGU01000002.1"/>
</dbReference>
<evidence type="ECO:0000256" key="3">
    <source>
        <dbReference type="ARBA" id="ARBA00022695"/>
    </source>
</evidence>
<dbReference type="SUPFAM" id="SSF56672">
    <property type="entry name" value="DNA/RNA polymerases"/>
    <property type="match status" value="1"/>
</dbReference>
<dbReference type="PANTHER" id="PTHR34047">
    <property type="entry name" value="NUCLEAR INTRON MATURASE 1, MITOCHONDRIAL-RELATED"/>
    <property type="match status" value="1"/>
</dbReference>
<dbReference type="AlphaFoldDB" id="A0A4Q1SAH6"/>
<organism evidence="11 12">
    <name type="scientific">Silvibacterium dinghuense</name>
    <dbReference type="NCBI Taxonomy" id="1560006"/>
    <lineage>
        <taxon>Bacteria</taxon>
        <taxon>Pseudomonadati</taxon>
        <taxon>Acidobacteriota</taxon>
        <taxon>Terriglobia</taxon>
        <taxon>Terriglobales</taxon>
        <taxon>Acidobacteriaceae</taxon>
        <taxon>Silvibacterium</taxon>
    </lineage>
</organism>
<evidence type="ECO:0000256" key="5">
    <source>
        <dbReference type="ARBA" id="ARBA00022842"/>
    </source>
</evidence>
<name>A0A4Q1SAH6_9BACT</name>
<evidence type="ECO:0000256" key="8">
    <source>
        <dbReference type="ARBA" id="ARBA00034120"/>
    </source>
</evidence>
<dbReference type="InterPro" id="IPR000477">
    <property type="entry name" value="RT_dom"/>
</dbReference>
<evidence type="ECO:0000313" key="11">
    <source>
        <dbReference type="EMBL" id="RXS93732.1"/>
    </source>
</evidence>
<keyword evidence="2" id="KW-0808">Transferase</keyword>
<dbReference type="PANTHER" id="PTHR34047:SF7">
    <property type="entry name" value="RNA-DIRECTED DNA POLYMERASE"/>
    <property type="match status" value="1"/>
</dbReference>
<dbReference type="InterPro" id="IPR043502">
    <property type="entry name" value="DNA/RNA_pol_sf"/>
</dbReference>
<keyword evidence="3" id="KW-0548">Nucleotidyltransferase</keyword>
<dbReference type="OrthoDB" id="128297at2"/>
<keyword evidence="4" id="KW-0479">Metal-binding</keyword>
<evidence type="ECO:0000313" key="12">
    <source>
        <dbReference type="Proteomes" id="UP000290253"/>
    </source>
</evidence>
<dbReference type="GO" id="GO:0051607">
    <property type="term" value="P:defense response to virus"/>
    <property type="evidence" value="ECO:0007669"/>
    <property type="project" value="UniProtKB-KW"/>
</dbReference>
<dbReference type="InterPro" id="IPR000123">
    <property type="entry name" value="Reverse_transcriptase_msDNA"/>
</dbReference>
<keyword evidence="5" id="KW-0460">Magnesium</keyword>
<dbReference type="CDD" id="cd03487">
    <property type="entry name" value="RT_Bac_retron_II"/>
    <property type="match status" value="1"/>
</dbReference>
<evidence type="ECO:0000256" key="6">
    <source>
        <dbReference type="ARBA" id="ARBA00022918"/>
    </source>
</evidence>
<keyword evidence="7" id="KW-0051">Antiviral defense</keyword>
<keyword evidence="6 11" id="KW-0695">RNA-directed DNA polymerase</keyword>
<comment type="caution">
    <text evidence="11">The sequence shown here is derived from an EMBL/GenBank/DDBJ whole genome shotgun (WGS) entry which is preliminary data.</text>
</comment>
<evidence type="ECO:0000256" key="7">
    <source>
        <dbReference type="ARBA" id="ARBA00023118"/>
    </source>
</evidence>
<proteinExistence type="inferred from homology"/>
<dbReference type="EC" id="2.7.7.49" evidence="1"/>
<sequence>MERPLQPLSHSSNEFLSLAHALLSAEQAVEPHLQILRTAFRAEPPPGRLRPLAVRTVGWASTRPRPRIRRFIEQLRAEPRLVRLIERHGLRQLPLVSVPLRMLPIPGTAPVVLETAGSLAAWLEVEAGQLLWFADLRDWNRKAGGDRLKHYTCRVLAKPYGAIRLLEVPGPRLKSMQRRILREILAPVPPHPAAHGFRRGRSIVSFAAPHAGREVVLRMDLRDFFPSISGPRVQALFRTLGYPEPVADLLGGLCTATTPRGVWRNTGCELSAADLQDARIFYARPHLPQGAPTSPAIANLCALRLDRRIGGLAEKAGVTYTRYADDLAFSGDALFARGAERFALRVAAIAAEEGFAVHPRKTRLMRRGVRQHLAGLTVNAQPQLPRRELERLEAILTNCVRHGPEGQNRDGHADFRRHLEGKVAFATMVNPARAGHLRELLERIAWGD</sequence>
<keyword evidence="12" id="KW-1185">Reference proteome</keyword>
<dbReference type="GO" id="GO:0003723">
    <property type="term" value="F:RNA binding"/>
    <property type="evidence" value="ECO:0007669"/>
    <property type="project" value="InterPro"/>
</dbReference>
<dbReference type="PRINTS" id="PR00866">
    <property type="entry name" value="RNADNAPOLMS"/>
</dbReference>
<dbReference type="EMBL" id="SDMK01000004">
    <property type="protein sequence ID" value="RXS93732.1"/>
    <property type="molecule type" value="Genomic_DNA"/>
</dbReference>
<gene>
    <name evidence="11" type="ORF">ESZ00_16930</name>
</gene>
<evidence type="ECO:0000256" key="4">
    <source>
        <dbReference type="ARBA" id="ARBA00022723"/>
    </source>
</evidence>
<dbReference type="GO" id="GO:0003964">
    <property type="term" value="F:RNA-directed DNA polymerase activity"/>
    <property type="evidence" value="ECO:0007669"/>
    <property type="project" value="UniProtKB-KW"/>
</dbReference>
<evidence type="ECO:0000259" key="10">
    <source>
        <dbReference type="PROSITE" id="PS50878"/>
    </source>
</evidence>
<reference evidence="11 12" key="1">
    <citation type="journal article" date="2016" name="Int. J. Syst. Evol. Microbiol.">
        <title>Acidipila dinghuensis sp. nov., an acidobacterium isolated from forest soil.</title>
        <authorList>
            <person name="Jiang Y.W."/>
            <person name="Wang J."/>
            <person name="Chen M.H."/>
            <person name="Lv Y.Y."/>
            <person name="Qiu L.H."/>
        </authorList>
    </citation>
    <scope>NUCLEOTIDE SEQUENCE [LARGE SCALE GENOMIC DNA]</scope>
    <source>
        <strain evidence="11 12">DHOF10</strain>
    </source>
</reference>
<dbReference type="GO" id="GO:0046872">
    <property type="term" value="F:metal ion binding"/>
    <property type="evidence" value="ECO:0007669"/>
    <property type="project" value="UniProtKB-KW"/>
</dbReference>
<dbReference type="Pfam" id="PF00078">
    <property type="entry name" value="RVT_1"/>
    <property type="match status" value="1"/>
</dbReference>